<dbReference type="CDD" id="cd02440">
    <property type="entry name" value="AdoMet_MTases"/>
    <property type="match status" value="1"/>
</dbReference>
<dbReference type="OrthoDB" id="151706at2"/>
<feature type="domain" description="Methyltransferase type 11" evidence="1">
    <location>
        <begin position="32"/>
        <end position="125"/>
    </location>
</feature>
<protein>
    <submittedName>
        <fullName evidence="2">Methyltransferase type 11</fullName>
    </submittedName>
</protein>
<dbReference type="KEGG" id="rca:Rcas_3264"/>
<dbReference type="SUPFAM" id="SSF53335">
    <property type="entry name" value="S-adenosyl-L-methionine-dependent methyltransferases"/>
    <property type="match status" value="1"/>
</dbReference>
<dbReference type="AlphaFoldDB" id="A7NP20"/>
<sequence>MPMHRIDALHEPLTPVLTAILATLPPLAGPLLDVGCGAGAKIPLLRAKMNHTAPLIGLDCDLPALQEAVMADRLLAVAGDAHALPLRTASCGAAVCSAVLGLLRDQRTALRELRRVVRPGGWILIVTATTAWTPWSAQMRSWVTRLCERVEMPGSLLFATPEPAADLAALLRESGWSEVRTGAFAIEAGSDAPPVLPLLTREVVERHLTPVEVQEYDTVVADAGIELLPLILAATGT</sequence>
<evidence type="ECO:0000313" key="3">
    <source>
        <dbReference type="Proteomes" id="UP000000263"/>
    </source>
</evidence>
<proteinExistence type="predicted"/>
<dbReference type="GO" id="GO:0008757">
    <property type="term" value="F:S-adenosylmethionine-dependent methyltransferase activity"/>
    <property type="evidence" value="ECO:0007669"/>
    <property type="project" value="InterPro"/>
</dbReference>
<gene>
    <name evidence="2" type="ordered locus">Rcas_3264</name>
</gene>
<name>A7NP20_ROSCS</name>
<dbReference type="InterPro" id="IPR029063">
    <property type="entry name" value="SAM-dependent_MTases_sf"/>
</dbReference>
<dbReference type="Pfam" id="PF08241">
    <property type="entry name" value="Methyltransf_11"/>
    <property type="match status" value="1"/>
</dbReference>
<organism evidence="2 3">
    <name type="scientific">Roseiflexus castenholzii (strain DSM 13941 / HLO8)</name>
    <dbReference type="NCBI Taxonomy" id="383372"/>
    <lineage>
        <taxon>Bacteria</taxon>
        <taxon>Bacillati</taxon>
        <taxon>Chloroflexota</taxon>
        <taxon>Chloroflexia</taxon>
        <taxon>Chloroflexales</taxon>
        <taxon>Roseiflexineae</taxon>
        <taxon>Roseiflexaceae</taxon>
        <taxon>Roseiflexus</taxon>
    </lineage>
</organism>
<evidence type="ECO:0000313" key="2">
    <source>
        <dbReference type="EMBL" id="ABU59316.1"/>
    </source>
</evidence>
<dbReference type="Proteomes" id="UP000000263">
    <property type="component" value="Chromosome"/>
</dbReference>
<dbReference type="InterPro" id="IPR013216">
    <property type="entry name" value="Methyltransf_11"/>
</dbReference>
<dbReference type="GO" id="GO:0032259">
    <property type="term" value="P:methylation"/>
    <property type="evidence" value="ECO:0007669"/>
    <property type="project" value="UniProtKB-KW"/>
</dbReference>
<keyword evidence="2" id="KW-0808">Transferase</keyword>
<keyword evidence="3" id="KW-1185">Reference proteome</keyword>
<dbReference type="Gene3D" id="3.40.50.150">
    <property type="entry name" value="Vaccinia Virus protein VP39"/>
    <property type="match status" value="1"/>
</dbReference>
<evidence type="ECO:0000259" key="1">
    <source>
        <dbReference type="Pfam" id="PF08241"/>
    </source>
</evidence>
<dbReference type="eggNOG" id="COG2226">
    <property type="taxonomic scope" value="Bacteria"/>
</dbReference>
<keyword evidence="2" id="KW-0489">Methyltransferase</keyword>
<dbReference type="HOGENOM" id="CLU_1160168_0_0_0"/>
<reference evidence="2 3" key="1">
    <citation type="submission" date="2007-08" db="EMBL/GenBank/DDBJ databases">
        <title>Complete sequence of Roseiflexus castenholzii DSM 13941.</title>
        <authorList>
            <consortium name="US DOE Joint Genome Institute"/>
            <person name="Copeland A."/>
            <person name="Lucas S."/>
            <person name="Lapidus A."/>
            <person name="Barry K."/>
            <person name="Glavina del Rio T."/>
            <person name="Dalin E."/>
            <person name="Tice H."/>
            <person name="Pitluck S."/>
            <person name="Thompson L.S."/>
            <person name="Brettin T."/>
            <person name="Bruce D."/>
            <person name="Detter J.C."/>
            <person name="Han C."/>
            <person name="Tapia R."/>
            <person name="Schmutz J."/>
            <person name="Larimer F."/>
            <person name="Land M."/>
            <person name="Hauser L."/>
            <person name="Kyrpides N."/>
            <person name="Mikhailova N."/>
            <person name="Bryant D.A."/>
            <person name="Hanada S."/>
            <person name="Tsukatani Y."/>
            <person name="Richardson P."/>
        </authorList>
    </citation>
    <scope>NUCLEOTIDE SEQUENCE [LARGE SCALE GENOMIC DNA]</scope>
    <source>
        <strain evidence="3">DSM 13941 / HLO8</strain>
    </source>
</reference>
<dbReference type="EMBL" id="CP000804">
    <property type="protein sequence ID" value="ABU59316.1"/>
    <property type="molecule type" value="Genomic_DNA"/>
</dbReference>
<accession>A7NP20</accession>